<evidence type="ECO:0000313" key="2">
    <source>
        <dbReference type="EMBL" id="ANP86229.1"/>
    </source>
</evidence>
<proteinExistence type="predicted"/>
<dbReference type="EMBL" id="CP016286">
    <property type="protein sequence ID" value="ANP86229.1"/>
    <property type="molecule type" value="Genomic_DNA"/>
</dbReference>
<evidence type="ECO:0000313" key="3">
    <source>
        <dbReference type="Proteomes" id="UP000092691"/>
    </source>
</evidence>
<dbReference type="InterPro" id="IPR036291">
    <property type="entry name" value="NAD(P)-bd_dom_sf"/>
</dbReference>
<feature type="domain" description="NmrA-like" evidence="1">
    <location>
        <begin position="3"/>
        <end position="233"/>
    </location>
</feature>
<dbReference type="Gene3D" id="3.90.25.10">
    <property type="entry name" value="UDP-galactose 4-epimerase, domain 1"/>
    <property type="match status" value="1"/>
</dbReference>
<dbReference type="RefSeq" id="WP_065280504.1">
    <property type="nucleotide sequence ID" value="NZ_CP016286.1"/>
</dbReference>
<dbReference type="PANTHER" id="PTHR43162">
    <property type="match status" value="1"/>
</dbReference>
<dbReference type="Proteomes" id="UP000092691">
    <property type="component" value="Chromosome"/>
</dbReference>
<dbReference type="PANTHER" id="PTHR43162:SF1">
    <property type="entry name" value="PRESTALK A DIFFERENTIATION PROTEIN A"/>
    <property type="match status" value="1"/>
</dbReference>
<protein>
    <submittedName>
        <fullName evidence="2">NmrA family transcriptional regulator</fullName>
    </submittedName>
</protein>
<dbReference type="InterPro" id="IPR008030">
    <property type="entry name" value="NmrA-like"/>
</dbReference>
<accession>A0A1B1C946</accession>
<dbReference type="Gene3D" id="3.40.50.720">
    <property type="entry name" value="NAD(P)-binding Rossmann-like Domain"/>
    <property type="match status" value="1"/>
</dbReference>
<name>A0A1B1C946_RHILE</name>
<gene>
    <name evidence="2" type="ORF">BA011_11150</name>
</gene>
<organism evidence="2 3">
    <name type="scientific">Rhizobium leguminosarum</name>
    <dbReference type="NCBI Taxonomy" id="384"/>
    <lineage>
        <taxon>Bacteria</taxon>
        <taxon>Pseudomonadati</taxon>
        <taxon>Pseudomonadota</taxon>
        <taxon>Alphaproteobacteria</taxon>
        <taxon>Hyphomicrobiales</taxon>
        <taxon>Rhizobiaceae</taxon>
        <taxon>Rhizobium/Agrobacterium group</taxon>
        <taxon>Rhizobium</taxon>
    </lineage>
</organism>
<dbReference type="SUPFAM" id="SSF51735">
    <property type="entry name" value="NAD(P)-binding Rossmann-fold domains"/>
    <property type="match status" value="1"/>
</dbReference>
<dbReference type="InterPro" id="IPR051604">
    <property type="entry name" value="Ergot_Alk_Oxidoreductase"/>
</dbReference>
<dbReference type="OrthoDB" id="7352262at2"/>
<sequence length="281" mass="30016">MYIVLGAAGNVGSRVIEALRPAGEKIFALVHSEQKASAVDGGNVEAVVLDVLDSAALRAVFQTGRRAFLLNPPAHPGTDTNAEELKTARSIATALKDSDLEKLVVQSTYGARQGDGIGDLSVLHEFERLAEASGIPAAINRAAYYYTNFDMLLEPARKGLITTAFPEDFILPMVSPTDLGNAAAARLSGPVSDVGIEHVEGPQRYSFADVVAAFSAVVGRSVSLATTPRDRLEESFRKLGFSPAAARSYTRMTEATLDGHELPREPNRGEITLEDHIAALR</sequence>
<evidence type="ECO:0000259" key="1">
    <source>
        <dbReference type="Pfam" id="PF05368"/>
    </source>
</evidence>
<dbReference type="AlphaFoldDB" id="A0A1B1C946"/>
<reference evidence="2 3" key="1">
    <citation type="submission" date="2016-06" db="EMBL/GenBank/DDBJ databases">
        <title>Microsymbionts genomes from the relict species Vavilovia formosa.</title>
        <authorList>
            <person name="Chirak E."/>
            <person name="Kimeklis A."/>
            <person name="Andronov E."/>
        </authorList>
    </citation>
    <scope>NUCLEOTIDE SEQUENCE [LARGE SCALE GENOMIC DNA]</scope>
    <source>
        <strain evidence="2 3">Vaf10</strain>
    </source>
</reference>
<dbReference type="Pfam" id="PF05368">
    <property type="entry name" value="NmrA"/>
    <property type="match status" value="1"/>
</dbReference>